<sequence length="47" mass="5445">MGLLLFIASLASARCLSTPSRHFPVYCLSAFHSKRKKCFTFQFSCRW</sequence>
<keyword evidence="1" id="KW-0732">Signal</keyword>
<proteinExistence type="predicted"/>
<name>A0A4U6WGZ2_SETVI</name>
<evidence type="ECO:0000313" key="2">
    <source>
        <dbReference type="EMBL" id="TKW42148.1"/>
    </source>
</evidence>
<evidence type="ECO:0000256" key="1">
    <source>
        <dbReference type="SAM" id="SignalP"/>
    </source>
</evidence>
<organism evidence="2 3">
    <name type="scientific">Setaria viridis</name>
    <name type="common">Green bristlegrass</name>
    <name type="synonym">Setaria italica subsp. viridis</name>
    <dbReference type="NCBI Taxonomy" id="4556"/>
    <lineage>
        <taxon>Eukaryota</taxon>
        <taxon>Viridiplantae</taxon>
        <taxon>Streptophyta</taxon>
        <taxon>Embryophyta</taxon>
        <taxon>Tracheophyta</taxon>
        <taxon>Spermatophyta</taxon>
        <taxon>Magnoliopsida</taxon>
        <taxon>Liliopsida</taxon>
        <taxon>Poales</taxon>
        <taxon>Poaceae</taxon>
        <taxon>PACMAD clade</taxon>
        <taxon>Panicoideae</taxon>
        <taxon>Panicodae</taxon>
        <taxon>Paniceae</taxon>
        <taxon>Cenchrinae</taxon>
        <taxon>Setaria</taxon>
    </lineage>
</organism>
<feature type="chain" id="PRO_5020707087" evidence="1">
    <location>
        <begin position="16"/>
        <end position="47"/>
    </location>
</feature>
<protein>
    <submittedName>
        <fullName evidence="2">Uncharacterized protein</fullName>
    </submittedName>
</protein>
<dbReference type="Proteomes" id="UP000298652">
    <property type="component" value="Chromosome 1"/>
</dbReference>
<keyword evidence="3" id="KW-1185">Reference proteome</keyword>
<evidence type="ECO:0000313" key="3">
    <source>
        <dbReference type="Proteomes" id="UP000298652"/>
    </source>
</evidence>
<dbReference type="Gramene" id="TKW42148">
    <property type="protein sequence ID" value="TKW42148"/>
    <property type="gene ID" value="SEVIR_1G364650v2"/>
</dbReference>
<dbReference type="EMBL" id="CM016552">
    <property type="protein sequence ID" value="TKW42148.1"/>
    <property type="molecule type" value="Genomic_DNA"/>
</dbReference>
<accession>A0A4U6WGZ2</accession>
<feature type="signal peptide" evidence="1">
    <location>
        <begin position="1"/>
        <end position="15"/>
    </location>
</feature>
<reference evidence="2" key="1">
    <citation type="submission" date="2019-03" db="EMBL/GenBank/DDBJ databases">
        <title>WGS assembly of Setaria viridis.</title>
        <authorList>
            <person name="Huang P."/>
            <person name="Jenkins J."/>
            <person name="Grimwood J."/>
            <person name="Barry K."/>
            <person name="Healey A."/>
            <person name="Mamidi S."/>
            <person name="Sreedasyam A."/>
            <person name="Shu S."/>
            <person name="Feldman M."/>
            <person name="Wu J."/>
            <person name="Yu Y."/>
            <person name="Chen C."/>
            <person name="Johnson J."/>
            <person name="Rokhsar D."/>
            <person name="Baxter I."/>
            <person name="Schmutz J."/>
            <person name="Brutnell T."/>
            <person name="Kellogg E."/>
        </authorList>
    </citation>
    <scope>NUCLEOTIDE SEQUENCE [LARGE SCALE GENOMIC DNA]</scope>
</reference>
<dbReference type="AlphaFoldDB" id="A0A4U6WGZ2"/>
<gene>
    <name evidence="2" type="ORF">SEVIR_1G364650v2</name>
</gene>